<feature type="compositionally biased region" description="Basic and acidic residues" evidence="5">
    <location>
        <begin position="68"/>
        <end position="96"/>
    </location>
</feature>
<dbReference type="GO" id="GO:0003743">
    <property type="term" value="F:translation initiation factor activity"/>
    <property type="evidence" value="ECO:0007669"/>
    <property type="project" value="UniProtKB-UniRule"/>
</dbReference>
<evidence type="ECO:0000256" key="2">
    <source>
        <dbReference type="ARBA" id="ARBA00022540"/>
    </source>
</evidence>
<evidence type="ECO:0000256" key="3">
    <source>
        <dbReference type="ARBA" id="ARBA00022917"/>
    </source>
</evidence>
<dbReference type="AlphaFoldDB" id="A0A8S1C5R1"/>
<evidence type="ECO:0000313" key="7">
    <source>
        <dbReference type="Proteomes" id="UP000494165"/>
    </source>
</evidence>
<dbReference type="GO" id="GO:0016282">
    <property type="term" value="C:eukaryotic 43S preinitiation complex"/>
    <property type="evidence" value="ECO:0007669"/>
    <property type="project" value="UniProtKB-UniRule"/>
</dbReference>
<feature type="compositionally biased region" description="Basic and acidic residues" evidence="5">
    <location>
        <begin position="42"/>
        <end position="52"/>
    </location>
</feature>
<feature type="compositionally biased region" description="Basic and acidic residues" evidence="5">
    <location>
        <begin position="10"/>
        <end position="21"/>
    </location>
</feature>
<evidence type="ECO:0000256" key="4">
    <source>
        <dbReference type="HAMAP-Rule" id="MF_03009"/>
    </source>
</evidence>
<comment type="subcellular location">
    <subcellularLocation>
        <location evidence="4">Cytoplasm</location>
    </subcellularLocation>
</comment>
<dbReference type="Proteomes" id="UP000494165">
    <property type="component" value="Unassembled WGS sequence"/>
</dbReference>
<comment type="subunit">
    <text evidence="4">Component of the eukaryotic translation initiation factor 3 (eIF-3) complex.</text>
</comment>
<keyword evidence="3 4" id="KW-0648">Protein biosynthesis</keyword>
<dbReference type="Pfam" id="PF08597">
    <property type="entry name" value="eIF3_subunit"/>
    <property type="match status" value="1"/>
</dbReference>
<dbReference type="EMBL" id="CADEPI010000012">
    <property type="protein sequence ID" value="CAB3363435.1"/>
    <property type="molecule type" value="Genomic_DNA"/>
</dbReference>
<sequence length="233" mass="26374">MDEEWDADGFEPKEVKVASKWDDEDADDDVKDNWEDDEEEEKKDTEKQEEKSSIAPAPAKKNKKTLTKKIEEKERSAQLAMEAKKPLTAEEKLAEKKRQQKLQEAADLQAAIETFGINETGGTGIDAMLPSSKEDYDEFEKALVKKIIPFSSSQHYPLFVEDLVRDICANMNSNDMKKLKNTIENLVLEKTKIEKGDKKKKGAAKSKAKLRVEGDSAALEYGAYDADEFDDFI</sequence>
<dbReference type="HAMAP" id="MF_03009">
    <property type="entry name" value="eIF3j"/>
    <property type="match status" value="1"/>
</dbReference>
<comment type="similarity">
    <text evidence="4">Belongs to the eIF-3 subunit J family.</text>
</comment>
<gene>
    <name evidence="6" type="ORF">CLODIP_2_CD02255</name>
</gene>
<dbReference type="Gene3D" id="1.10.246.60">
    <property type="entry name" value="Eukaryotic translation initiation factor 3 like domains"/>
    <property type="match status" value="1"/>
</dbReference>
<accession>A0A8S1C5R1</accession>
<protein>
    <recommendedName>
        <fullName evidence="4">Eukaryotic translation initiation factor 3 subunit J</fullName>
        <shortName evidence="4">eIF3j</shortName>
    </recommendedName>
</protein>
<evidence type="ECO:0000256" key="1">
    <source>
        <dbReference type="ARBA" id="ARBA00022490"/>
    </source>
</evidence>
<reference evidence="6 7" key="1">
    <citation type="submission" date="2020-04" db="EMBL/GenBank/DDBJ databases">
        <authorList>
            <person name="Alioto T."/>
            <person name="Alioto T."/>
            <person name="Gomez Garrido J."/>
        </authorList>
    </citation>
    <scope>NUCLEOTIDE SEQUENCE [LARGE SCALE GENOMIC DNA]</scope>
</reference>
<dbReference type="OrthoDB" id="20381at2759"/>
<feature type="region of interest" description="Disordered" evidence="5">
    <location>
        <begin position="1"/>
        <end position="96"/>
    </location>
</feature>
<proteinExistence type="inferred from homology"/>
<evidence type="ECO:0000313" key="6">
    <source>
        <dbReference type="EMBL" id="CAB3363435.1"/>
    </source>
</evidence>
<dbReference type="PANTHER" id="PTHR21681">
    <property type="entry name" value="EUKARYOTIC TRANSLATION INITIATION FACTOR 3 SUBUNIT J"/>
    <property type="match status" value="1"/>
</dbReference>
<keyword evidence="7" id="KW-1185">Reference proteome</keyword>
<evidence type="ECO:0000256" key="5">
    <source>
        <dbReference type="SAM" id="MobiDB-lite"/>
    </source>
</evidence>
<dbReference type="InterPro" id="IPR023194">
    <property type="entry name" value="eIF3-like_dom_sf"/>
</dbReference>
<dbReference type="GO" id="GO:0001732">
    <property type="term" value="P:formation of cytoplasmic translation initiation complex"/>
    <property type="evidence" value="ECO:0007669"/>
    <property type="project" value="UniProtKB-UniRule"/>
</dbReference>
<comment type="caution">
    <text evidence="6">The sequence shown here is derived from an EMBL/GenBank/DDBJ whole genome shotgun (WGS) entry which is preliminary data.</text>
</comment>
<keyword evidence="1 4" id="KW-0963">Cytoplasm</keyword>
<dbReference type="GO" id="GO:0033290">
    <property type="term" value="C:eukaryotic 48S preinitiation complex"/>
    <property type="evidence" value="ECO:0007669"/>
    <property type="project" value="UniProtKB-UniRule"/>
</dbReference>
<dbReference type="GO" id="GO:0005852">
    <property type="term" value="C:eukaryotic translation initiation factor 3 complex"/>
    <property type="evidence" value="ECO:0007669"/>
    <property type="project" value="UniProtKB-UniRule"/>
</dbReference>
<dbReference type="PANTHER" id="PTHR21681:SF0">
    <property type="entry name" value="EUKARYOTIC TRANSLATION INITIATION FACTOR 3 SUBUNIT J"/>
    <property type="match status" value="1"/>
</dbReference>
<organism evidence="6 7">
    <name type="scientific">Cloeon dipterum</name>
    <dbReference type="NCBI Taxonomy" id="197152"/>
    <lineage>
        <taxon>Eukaryota</taxon>
        <taxon>Metazoa</taxon>
        <taxon>Ecdysozoa</taxon>
        <taxon>Arthropoda</taxon>
        <taxon>Hexapoda</taxon>
        <taxon>Insecta</taxon>
        <taxon>Pterygota</taxon>
        <taxon>Palaeoptera</taxon>
        <taxon>Ephemeroptera</taxon>
        <taxon>Pisciforma</taxon>
        <taxon>Baetidae</taxon>
        <taxon>Cloeon</taxon>
    </lineage>
</organism>
<name>A0A8S1C5R1_9INSE</name>
<dbReference type="InterPro" id="IPR013906">
    <property type="entry name" value="eIF3j"/>
</dbReference>
<feature type="compositionally biased region" description="Acidic residues" evidence="5">
    <location>
        <begin position="22"/>
        <end position="41"/>
    </location>
</feature>
<comment type="function">
    <text evidence="4">Component of the eukaryotic translation initiation factor 3 (eIF-3) complex, which is involved in protein synthesis of a specialized repertoire of mRNAs and, together with other initiation factors, stimulates binding of mRNA and methionyl-tRNAi to the 40S ribosome. The eIF-3 complex specifically targets and initiates translation of a subset of mRNAs involved in cell proliferation.</text>
</comment>
<keyword evidence="2 4" id="KW-0396">Initiation factor</keyword>